<evidence type="ECO:0000313" key="2">
    <source>
        <dbReference type="Proteomes" id="UP000230790"/>
    </source>
</evidence>
<comment type="caution">
    <text evidence="1">The sequence shown here is derived from an EMBL/GenBank/DDBJ whole genome shotgun (WGS) entry which is preliminary data.</text>
</comment>
<dbReference type="InterPro" id="IPR002591">
    <property type="entry name" value="Phosphodiest/P_Trfase"/>
</dbReference>
<name>A0A2M8QGF3_9CHLR</name>
<dbReference type="GO" id="GO:0016787">
    <property type="term" value="F:hydrolase activity"/>
    <property type="evidence" value="ECO:0007669"/>
    <property type="project" value="UniProtKB-ARBA"/>
</dbReference>
<dbReference type="PANTHER" id="PTHR10151:SF120">
    <property type="entry name" value="BIS(5'-ADENOSYL)-TRIPHOSPHATASE"/>
    <property type="match status" value="1"/>
</dbReference>
<gene>
    <name evidence="1" type="ORF">CUN48_01170</name>
</gene>
<accession>A0A2M8QGF3</accession>
<proteinExistence type="predicted"/>
<dbReference type="PANTHER" id="PTHR10151">
    <property type="entry name" value="ECTONUCLEOTIDE PYROPHOSPHATASE/PHOSPHODIESTERASE"/>
    <property type="match status" value="1"/>
</dbReference>
<dbReference type="Pfam" id="PF01663">
    <property type="entry name" value="Phosphodiest"/>
    <property type="match status" value="1"/>
</dbReference>
<evidence type="ECO:0000313" key="1">
    <source>
        <dbReference type="EMBL" id="PJF48901.1"/>
    </source>
</evidence>
<dbReference type="EMBL" id="PGTN01000004">
    <property type="protein sequence ID" value="PJF48901.1"/>
    <property type="molecule type" value="Genomic_DNA"/>
</dbReference>
<protein>
    <submittedName>
        <fullName evidence="1">Phosphodiesterase</fullName>
    </submittedName>
</protein>
<reference evidence="1 2" key="1">
    <citation type="submission" date="2017-11" db="EMBL/GenBank/DDBJ databases">
        <title>Evolution of Phototrophy in the Chloroflexi Phylum Driven by Horizontal Gene Transfer.</title>
        <authorList>
            <person name="Ward L.M."/>
            <person name="Hemp J."/>
            <person name="Shih P.M."/>
            <person name="Mcglynn S.E."/>
            <person name="Fischer W."/>
        </authorList>
    </citation>
    <scope>NUCLEOTIDE SEQUENCE [LARGE SCALE GENOMIC DNA]</scope>
    <source>
        <strain evidence="1">JP3_7</strain>
    </source>
</reference>
<dbReference type="SUPFAM" id="SSF53649">
    <property type="entry name" value="Alkaline phosphatase-like"/>
    <property type="match status" value="1"/>
</dbReference>
<dbReference type="Proteomes" id="UP000230790">
    <property type="component" value="Unassembled WGS sequence"/>
</dbReference>
<dbReference type="Gene3D" id="3.40.720.10">
    <property type="entry name" value="Alkaline Phosphatase, subunit A"/>
    <property type="match status" value="1"/>
</dbReference>
<dbReference type="AlphaFoldDB" id="A0A2M8QGF3"/>
<organism evidence="1 2">
    <name type="scientific">Candidatus Thermofonsia Clade 3 bacterium</name>
    <dbReference type="NCBI Taxonomy" id="2364212"/>
    <lineage>
        <taxon>Bacteria</taxon>
        <taxon>Bacillati</taxon>
        <taxon>Chloroflexota</taxon>
        <taxon>Candidatus Thermofontia</taxon>
        <taxon>Candidatus Thermofonsia Clade 3</taxon>
    </lineage>
</organism>
<sequence>MLNEASIQAVNAAGWRDAFIRPLYGSYCFANLPATIYYALTGEGAPGLPDDVFGDLPRRYDTVVLFFVDGFGWRYFERIAEQYPLLQYFVRRGAVSKLTALFPSTTAAHVTCIHTGLPPAQSGVYEWFQYHPELDRMIAPLMFSFAGEKARDTLANAGLPPSSVFPSDTLYPRLERAGVRSYLLHPREFADAAPTRALGENAKSLTYKTLPEALVNLRRAIAERHGPAYFLMYYGAIDGIGHEYGPTSEQVEAELDQFCVAMERMFLDRLRSTGVLLIITADHGMVEISPKTTIYLNQTVPRFQDYLATNQRGEPLVPAGSPRDFFLHIKPERLDEAQAAIGAHLAGRAIVVKTADLIAEGFFGPAPSARFLSRVGNLVVLPLKGESAYYYAREKFENRYYGHHGGLTREEMEIPLLMAAL</sequence>
<dbReference type="InterPro" id="IPR017850">
    <property type="entry name" value="Alkaline_phosphatase_core_sf"/>
</dbReference>